<name>A0AAC9FCM9_9ACTN</name>
<proteinExistence type="predicted"/>
<gene>
    <name evidence="2" type="ORF">A8L58_01160</name>
    <name evidence="1" type="ORF">AXH35_16220</name>
</gene>
<sequence>MSIRKPIVAVITAVTILTGCSGRAQEAPSTPSADSDSRQVVTTYLKAAVGHDCQVTRSLTASSTWAWCDKPRMTAYKGIGSVVKLSAQEAGVALECYPMTVTTRDGQGRGLKEGTRPWTLCFQHTEAGYKLYQQGMR</sequence>
<dbReference type="EMBL" id="CP015970">
    <property type="protein sequence ID" value="AOZ45549.1"/>
    <property type="molecule type" value="Genomic_DNA"/>
</dbReference>
<evidence type="ECO:0000313" key="1">
    <source>
        <dbReference type="EMBL" id="AMS06759.1"/>
    </source>
</evidence>
<evidence type="ECO:0008006" key="5">
    <source>
        <dbReference type="Google" id="ProtNLM"/>
    </source>
</evidence>
<dbReference type="Proteomes" id="UP000075221">
    <property type="component" value="Chromosome"/>
</dbReference>
<dbReference type="PROSITE" id="PS51257">
    <property type="entry name" value="PROKAR_LIPOPROTEIN"/>
    <property type="match status" value="1"/>
</dbReference>
<dbReference type="Proteomes" id="UP000178666">
    <property type="component" value="Chromosome"/>
</dbReference>
<dbReference type="EMBL" id="CP014352">
    <property type="protein sequence ID" value="AMS06759.1"/>
    <property type="molecule type" value="Genomic_DNA"/>
</dbReference>
<evidence type="ECO:0000313" key="2">
    <source>
        <dbReference type="EMBL" id="AOZ45549.1"/>
    </source>
</evidence>
<keyword evidence="4" id="KW-1185">Reference proteome</keyword>
<dbReference type="AlphaFoldDB" id="A0AAC9FCM9"/>
<dbReference type="RefSeq" id="WP_062820509.1">
    <property type="nucleotide sequence ID" value="NZ_CP014352.1"/>
</dbReference>
<protein>
    <recommendedName>
        <fullName evidence="5">Lipoprotein</fullName>
    </recommendedName>
</protein>
<evidence type="ECO:0000313" key="4">
    <source>
        <dbReference type="Proteomes" id="UP000178666"/>
    </source>
</evidence>
<evidence type="ECO:0000313" key="3">
    <source>
        <dbReference type="Proteomes" id="UP000075221"/>
    </source>
</evidence>
<organism evidence="1 3">
    <name type="scientific">Acidipropionibacterium acidipropionici</name>
    <dbReference type="NCBI Taxonomy" id="1748"/>
    <lineage>
        <taxon>Bacteria</taxon>
        <taxon>Bacillati</taxon>
        <taxon>Actinomycetota</taxon>
        <taxon>Actinomycetes</taxon>
        <taxon>Propionibacteriales</taxon>
        <taxon>Propionibacteriaceae</taxon>
        <taxon>Acidipropionibacterium</taxon>
    </lineage>
</organism>
<reference evidence="2 4" key="1">
    <citation type="journal article" date="2016" name="Plant Dis.">
        <title>Improved production of propionic acid using genome shuffling.</title>
        <authorList>
            <person name="Luna-Flores C.H."/>
            <person name="Palfreyman R.W."/>
            <person name="Kromer J.O."/>
            <person name="Nielsen L.K."/>
            <person name="Marcellin E."/>
        </authorList>
    </citation>
    <scope>NUCLEOTIDE SEQUENCE [LARGE SCALE GENOMIC DNA]</scope>
    <source>
        <strain evidence="2 4">F3E8</strain>
    </source>
</reference>
<reference evidence="1 3" key="2">
    <citation type="submission" date="2016-02" db="EMBL/GenBank/DDBJ databases">
        <title>Complete Genome Sequence of Propionibacterium acidipropionici ATCC 55737.</title>
        <authorList>
            <person name="Luna Flores C.H."/>
            <person name="Nielsen L.K."/>
            <person name="Marcellin E."/>
        </authorList>
    </citation>
    <scope>NUCLEOTIDE SEQUENCE [LARGE SCALE GENOMIC DNA]</scope>
    <source>
        <strain evidence="1 3">ATCC 55737</strain>
    </source>
</reference>
<accession>A0AAC9FCM9</accession>